<dbReference type="SUPFAM" id="SSF54626">
    <property type="entry name" value="Chalcone isomerase"/>
    <property type="match status" value="1"/>
</dbReference>
<feature type="domain" description="Chalcone isomerase" evidence="2">
    <location>
        <begin position="23"/>
        <end position="185"/>
    </location>
</feature>
<accession>A0A4U1BMQ0</accession>
<sequence>MQKMPLLSLCFSLAFSGAAWSATLADVELADNLTLNGVELPYRGAGIRSKFFMDLYVSSLYNQDNLPAGELMEGHTATAIQLDIISSMITSEKMTASMEDGFARSAGQHLPELKEQIARFTQAFSAPVTEGDRFQILSIPGQPVTLIKNGEQLVAVEGELFRSVLLGIWLGDKPLDDDLKEEMLGL</sequence>
<evidence type="ECO:0000313" key="3">
    <source>
        <dbReference type="EMBL" id="TKB51398.1"/>
    </source>
</evidence>
<dbReference type="Gene3D" id="3.50.70.10">
    <property type="match status" value="1"/>
</dbReference>
<evidence type="ECO:0000256" key="1">
    <source>
        <dbReference type="SAM" id="SignalP"/>
    </source>
</evidence>
<gene>
    <name evidence="3" type="ORF">FCL40_02260</name>
</gene>
<reference evidence="3 4" key="1">
    <citation type="submission" date="2019-04" db="EMBL/GenBank/DDBJ databases">
        <authorList>
            <person name="Hwang J.C."/>
        </authorList>
    </citation>
    <scope>NUCLEOTIDE SEQUENCE [LARGE SCALE GENOMIC DNA]</scope>
    <source>
        <strain evidence="3 4">IMCC35001</strain>
    </source>
</reference>
<feature type="signal peptide" evidence="1">
    <location>
        <begin position="1"/>
        <end position="21"/>
    </location>
</feature>
<comment type="caution">
    <text evidence="3">The sequence shown here is derived from an EMBL/GenBank/DDBJ whole genome shotgun (WGS) entry which is preliminary data.</text>
</comment>
<dbReference type="Pfam" id="PF16036">
    <property type="entry name" value="Chalcone_3"/>
    <property type="match status" value="1"/>
</dbReference>
<keyword evidence="1" id="KW-0732">Signal</keyword>
<keyword evidence="4" id="KW-1185">Reference proteome</keyword>
<evidence type="ECO:0000313" key="4">
    <source>
        <dbReference type="Proteomes" id="UP000305674"/>
    </source>
</evidence>
<dbReference type="AlphaFoldDB" id="A0A4U1BMQ0"/>
<dbReference type="InterPro" id="IPR016087">
    <property type="entry name" value="Chalcone_isomerase"/>
</dbReference>
<dbReference type="Proteomes" id="UP000305674">
    <property type="component" value="Unassembled WGS sequence"/>
</dbReference>
<organism evidence="3 4">
    <name type="scientific">Ferrimonas sediminicola</name>
    <dbReference type="NCBI Taxonomy" id="2569538"/>
    <lineage>
        <taxon>Bacteria</taxon>
        <taxon>Pseudomonadati</taxon>
        <taxon>Pseudomonadota</taxon>
        <taxon>Gammaproteobacteria</taxon>
        <taxon>Alteromonadales</taxon>
        <taxon>Ferrimonadaceae</taxon>
        <taxon>Ferrimonas</taxon>
    </lineage>
</organism>
<evidence type="ECO:0000259" key="2">
    <source>
        <dbReference type="Pfam" id="PF16036"/>
    </source>
</evidence>
<feature type="chain" id="PRO_5020301023" evidence="1">
    <location>
        <begin position="22"/>
        <end position="186"/>
    </location>
</feature>
<dbReference type="GO" id="GO:0016872">
    <property type="term" value="F:intramolecular lyase activity"/>
    <property type="evidence" value="ECO:0007669"/>
    <property type="project" value="InterPro"/>
</dbReference>
<dbReference type="RefSeq" id="WP_136850917.1">
    <property type="nucleotide sequence ID" value="NZ_SWCI01000001.1"/>
</dbReference>
<keyword evidence="3" id="KW-0413">Isomerase</keyword>
<proteinExistence type="predicted"/>
<dbReference type="InterPro" id="IPR016088">
    <property type="entry name" value="Chalcone_isomerase_3-sand"/>
</dbReference>
<name>A0A4U1BMQ0_9GAMM</name>
<dbReference type="InterPro" id="IPR036298">
    <property type="entry name" value="Chalcone_isomerase_sf"/>
</dbReference>
<dbReference type="EMBL" id="SWCI01000001">
    <property type="protein sequence ID" value="TKB51398.1"/>
    <property type="molecule type" value="Genomic_DNA"/>
</dbReference>
<dbReference type="OrthoDB" id="270742at2"/>
<protein>
    <submittedName>
        <fullName evidence="3">Chalcone isomerase</fullName>
    </submittedName>
</protein>